<dbReference type="EMBL" id="JADGJH010000051">
    <property type="protein sequence ID" value="KAJ3140427.1"/>
    <property type="molecule type" value="Genomic_DNA"/>
</dbReference>
<dbReference type="AlphaFoldDB" id="A0AAD5XKF1"/>
<evidence type="ECO:0000313" key="4">
    <source>
        <dbReference type="Proteomes" id="UP001211907"/>
    </source>
</evidence>
<reference evidence="3" key="1">
    <citation type="submission" date="2020-05" db="EMBL/GenBank/DDBJ databases">
        <title>Phylogenomic resolution of chytrid fungi.</title>
        <authorList>
            <person name="Stajich J.E."/>
            <person name="Amses K."/>
            <person name="Simmons R."/>
            <person name="Seto K."/>
            <person name="Myers J."/>
            <person name="Bonds A."/>
            <person name="Quandt C.A."/>
            <person name="Barry K."/>
            <person name="Liu P."/>
            <person name="Grigoriev I."/>
            <person name="Longcore J.E."/>
            <person name="James T.Y."/>
        </authorList>
    </citation>
    <scope>NUCLEOTIDE SEQUENCE</scope>
    <source>
        <strain evidence="3">JEL0513</strain>
    </source>
</reference>
<organism evidence="3 4">
    <name type="scientific">Physocladia obscura</name>
    <dbReference type="NCBI Taxonomy" id="109957"/>
    <lineage>
        <taxon>Eukaryota</taxon>
        <taxon>Fungi</taxon>
        <taxon>Fungi incertae sedis</taxon>
        <taxon>Chytridiomycota</taxon>
        <taxon>Chytridiomycota incertae sedis</taxon>
        <taxon>Chytridiomycetes</taxon>
        <taxon>Chytridiales</taxon>
        <taxon>Chytriomycetaceae</taxon>
        <taxon>Physocladia</taxon>
    </lineage>
</organism>
<dbReference type="PROSITE" id="PS50020">
    <property type="entry name" value="WW_DOMAIN_2"/>
    <property type="match status" value="1"/>
</dbReference>
<feature type="region of interest" description="Disordered" evidence="1">
    <location>
        <begin position="131"/>
        <end position="164"/>
    </location>
</feature>
<evidence type="ECO:0000256" key="1">
    <source>
        <dbReference type="SAM" id="MobiDB-lite"/>
    </source>
</evidence>
<protein>
    <recommendedName>
        <fullName evidence="2">WW domain-containing protein</fullName>
    </recommendedName>
</protein>
<evidence type="ECO:0000259" key="2">
    <source>
        <dbReference type="PROSITE" id="PS50020"/>
    </source>
</evidence>
<dbReference type="CDD" id="cd00201">
    <property type="entry name" value="WW"/>
    <property type="match status" value="1"/>
</dbReference>
<dbReference type="Pfam" id="PF00397">
    <property type="entry name" value="WW"/>
    <property type="match status" value="1"/>
</dbReference>
<dbReference type="SUPFAM" id="SSF51045">
    <property type="entry name" value="WW domain"/>
    <property type="match status" value="1"/>
</dbReference>
<dbReference type="InterPro" id="IPR001202">
    <property type="entry name" value="WW_dom"/>
</dbReference>
<dbReference type="InterPro" id="IPR036020">
    <property type="entry name" value="WW_dom_sf"/>
</dbReference>
<dbReference type="SMART" id="SM00456">
    <property type="entry name" value="WW"/>
    <property type="match status" value="1"/>
</dbReference>
<evidence type="ECO:0000313" key="3">
    <source>
        <dbReference type="EMBL" id="KAJ3140427.1"/>
    </source>
</evidence>
<feature type="domain" description="WW" evidence="2">
    <location>
        <begin position="13"/>
        <end position="47"/>
    </location>
</feature>
<dbReference type="Gene3D" id="2.20.70.10">
    <property type="match status" value="1"/>
</dbReference>
<name>A0AAD5XKF1_9FUNG</name>
<accession>A0AAD5XKF1</accession>
<gene>
    <name evidence="3" type="ORF">HK100_009738</name>
</gene>
<proteinExistence type="predicted"/>
<keyword evidence="4" id="KW-1185">Reference proteome</keyword>
<dbReference type="Proteomes" id="UP001211907">
    <property type="component" value="Unassembled WGS sequence"/>
</dbReference>
<comment type="caution">
    <text evidence="3">The sequence shown here is derived from an EMBL/GenBank/DDBJ whole genome shotgun (WGS) entry which is preliminary data.</text>
</comment>
<sequence>MNTLPPPNMSPPPPCPPGYTVQWSHQYSRYFFINLATGQSQWEQPPLSSLPPSYQTAVYQQQPAQVVQQSSVLSTVSPGMALAGGALAGGVGVLALEELLGGGRRHHHLGIGGPDFGFGGHHHHGGLGFGGPGFGGPGGPGFGGGPGGGPEGFGGGPGGFGSRP</sequence>